<dbReference type="AlphaFoldDB" id="A0AAW9QYW1"/>
<feature type="coiled-coil region" evidence="3">
    <location>
        <begin position="85"/>
        <end position="112"/>
    </location>
</feature>
<dbReference type="NCBIfam" id="NF033921">
    <property type="entry name" value="por_somb"/>
    <property type="match status" value="1"/>
</dbReference>
<gene>
    <name evidence="5" type="ORF">V0288_14585</name>
</gene>
<protein>
    <submittedName>
        <fullName evidence="5">Iron uptake porin</fullName>
    </submittedName>
</protein>
<evidence type="ECO:0000256" key="1">
    <source>
        <dbReference type="ARBA" id="ARBA00008769"/>
    </source>
</evidence>
<dbReference type="InterPro" id="IPR047684">
    <property type="entry name" value="Por_som-like"/>
</dbReference>
<dbReference type="GO" id="GO:0016020">
    <property type="term" value="C:membrane"/>
    <property type="evidence" value="ECO:0007669"/>
    <property type="project" value="InterPro"/>
</dbReference>
<feature type="domain" description="SLH" evidence="4">
    <location>
        <begin position="6"/>
        <end position="70"/>
    </location>
</feature>
<evidence type="ECO:0000259" key="4">
    <source>
        <dbReference type="PROSITE" id="PS51272"/>
    </source>
</evidence>
<evidence type="ECO:0000313" key="5">
    <source>
        <dbReference type="EMBL" id="MEG3438354.1"/>
    </source>
</evidence>
<dbReference type="PANTHER" id="PTHR43308:SF1">
    <property type="entry name" value="OUTER MEMBRANE PROTEIN ALPHA"/>
    <property type="match status" value="1"/>
</dbReference>
<accession>A0AAW9QYW1</accession>
<keyword evidence="3" id="KW-0175">Coiled coil</keyword>
<name>A0AAW9QYW1_9CHRO</name>
<dbReference type="GO" id="GO:0015288">
    <property type="term" value="F:porin activity"/>
    <property type="evidence" value="ECO:0007669"/>
    <property type="project" value="InterPro"/>
</dbReference>
<dbReference type="InterPro" id="IPR051465">
    <property type="entry name" value="Cell_Envelope_Struct_Comp"/>
</dbReference>
<dbReference type="RefSeq" id="WP_332865835.1">
    <property type="nucleotide sequence ID" value="NZ_JBAFSM010000027.1"/>
</dbReference>
<dbReference type="Pfam" id="PF04966">
    <property type="entry name" value="OprB"/>
    <property type="match status" value="1"/>
</dbReference>
<evidence type="ECO:0000256" key="3">
    <source>
        <dbReference type="SAM" id="Coils"/>
    </source>
</evidence>
<evidence type="ECO:0000256" key="2">
    <source>
        <dbReference type="RuleBase" id="RU363072"/>
    </source>
</evidence>
<dbReference type="PROSITE" id="PS51272">
    <property type="entry name" value="SLH"/>
    <property type="match status" value="1"/>
</dbReference>
<dbReference type="Gene3D" id="2.40.160.180">
    <property type="entry name" value="Carbohydrate-selective porin OprB"/>
    <property type="match status" value="1"/>
</dbReference>
<organism evidence="5 6">
    <name type="scientific">Pannus brasiliensis CCIBt3594</name>
    <dbReference type="NCBI Taxonomy" id="1427578"/>
    <lineage>
        <taxon>Bacteria</taxon>
        <taxon>Bacillati</taxon>
        <taxon>Cyanobacteriota</taxon>
        <taxon>Cyanophyceae</taxon>
        <taxon>Oscillatoriophycideae</taxon>
        <taxon>Chroococcales</taxon>
        <taxon>Microcystaceae</taxon>
        <taxon>Pannus</taxon>
    </lineage>
</organism>
<dbReference type="InterPro" id="IPR038673">
    <property type="entry name" value="OprB_sf"/>
</dbReference>
<dbReference type="Proteomes" id="UP001328733">
    <property type="component" value="Unassembled WGS sequence"/>
</dbReference>
<keyword evidence="6" id="KW-1185">Reference proteome</keyword>
<dbReference type="InterPro" id="IPR001119">
    <property type="entry name" value="SLH_dom"/>
</dbReference>
<comment type="caution">
    <text evidence="5">The sequence shown here is derived from an EMBL/GenBank/DDBJ whole genome shotgun (WGS) entry which is preliminary data.</text>
</comment>
<dbReference type="InterPro" id="IPR007049">
    <property type="entry name" value="Carb-sel_porin_OprB"/>
</dbReference>
<evidence type="ECO:0000313" key="6">
    <source>
        <dbReference type="Proteomes" id="UP001328733"/>
    </source>
</evidence>
<dbReference type="PANTHER" id="PTHR43308">
    <property type="entry name" value="OUTER MEMBRANE PROTEIN ALPHA-RELATED"/>
    <property type="match status" value="1"/>
</dbReference>
<dbReference type="EMBL" id="JBAFSM010000027">
    <property type="protein sequence ID" value="MEG3438354.1"/>
    <property type="molecule type" value="Genomic_DNA"/>
</dbReference>
<dbReference type="Pfam" id="PF00395">
    <property type="entry name" value="SLH"/>
    <property type="match status" value="1"/>
</dbReference>
<dbReference type="GO" id="GO:0008643">
    <property type="term" value="P:carbohydrate transport"/>
    <property type="evidence" value="ECO:0007669"/>
    <property type="project" value="InterPro"/>
</dbReference>
<proteinExistence type="inferred from homology"/>
<reference evidence="5 6" key="1">
    <citation type="submission" date="2024-01" db="EMBL/GenBank/DDBJ databases">
        <title>Genomic insights into the taxonomy and metabolism of the cyanobacterium Pannus brasiliensis CCIBt3594.</title>
        <authorList>
            <person name="Machado M."/>
            <person name="Botero N.B."/>
            <person name="Andreote A.P.D."/>
            <person name="Feitosa A.M.T."/>
            <person name="Popin R."/>
            <person name="Sivonen K."/>
            <person name="Fiore M.F."/>
        </authorList>
    </citation>
    <scope>NUCLEOTIDE SEQUENCE [LARGE SCALE GENOMIC DNA]</scope>
    <source>
        <strain evidence="5 6">CCIBt3594</strain>
    </source>
</reference>
<comment type="similarity">
    <text evidence="1 2">Belongs to the OprB family.</text>
</comment>
<sequence>MSQIPSVSQLRDVSPTDWAYEALSGLVERYGCVVGYPDRTFRGDRALTRWEFAAGVNACLNSIERLLQEGIAVTRADLDKLKRLATEFQTELTALGARVENLETRTAFLEDRQFSTTTKLQGEVIFALSNAWTDRQAVDSNFPNLSPAEQEALLDRPVGNQTTFSDRVRLSLNTSFTGTDRLRIRLQASTVPNLARATGSDMARLSFDAGSLYDNNNIALDDLYYVTRFDKAQIWIGTLGLDLDDVFSVVNPLLESSATGALSRFNRRNPLVYRGPEGAGVGVKYSFLPSLDVTALYLADADRAGNPTPSNGLFNGNYSAGVQFNLKPTKSLEFAVTYLHAYFGRGSVNISGNTGSPITRDPFQGTAAATRDSIGVQAYWRMSDRFNLGGWVGYGTADAKGIDSSAELWTWQANLSVVDIGKEGAIFTLAGGQLPRAGNVEGFTSDLNTSYLVEAQYSYPITNNILLTPGVYTIFNPNHYSPNPAIWVGVLRTTFRF</sequence>